<dbReference type="InterPro" id="IPR011330">
    <property type="entry name" value="Glyco_hydro/deAcase_b/a-brl"/>
</dbReference>
<name>A0A923NIM4_9FIRM</name>
<dbReference type="InterPro" id="IPR011055">
    <property type="entry name" value="Dup_hybrid_motif"/>
</dbReference>
<feature type="region of interest" description="Disordered" evidence="3">
    <location>
        <begin position="345"/>
        <end position="365"/>
    </location>
</feature>
<dbReference type="PROSITE" id="PS51257">
    <property type="entry name" value="PROKAR_LIPOPROTEIN"/>
    <property type="match status" value="1"/>
</dbReference>
<dbReference type="GO" id="GO:0005576">
    <property type="term" value="C:extracellular region"/>
    <property type="evidence" value="ECO:0007669"/>
    <property type="project" value="UniProtKB-SubCell"/>
</dbReference>
<accession>A0A923NIM4</accession>
<gene>
    <name evidence="6" type="ORF">H9L42_01920</name>
</gene>
<evidence type="ECO:0000259" key="5">
    <source>
        <dbReference type="PROSITE" id="PS51677"/>
    </source>
</evidence>
<proteinExistence type="predicted"/>
<dbReference type="AlphaFoldDB" id="A0A923NIM4"/>
<dbReference type="Proteomes" id="UP000602647">
    <property type="component" value="Unassembled WGS sequence"/>
</dbReference>
<feature type="chain" id="PRO_5038844598" evidence="4">
    <location>
        <begin position="24"/>
        <end position="615"/>
    </location>
</feature>
<evidence type="ECO:0000313" key="6">
    <source>
        <dbReference type="EMBL" id="MBC6678585.1"/>
    </source>
</evidence>
<evidence type="ECO:0000313" key="7">
    <source>
        <dbReference type="Proteomes" id="UP000602647"/>
    </source>
</evidence>
<feature type="domain" description="NodB homology" evidence="5">
    <location>
        <begin position="427"/>
        <end position="615"/>
    </location>
</feature>
<evidence type="ECO:0000256" key="3">
    <source>
        <dbReference type="SAM" id="MobiDB-lite"/>
    </source>
</evidence>
<dbReference type="Pfam" id="PF01522">
    <property type="entry name" value="Polysacc_deac_1"/>
    <property type="match status" value="1"/>
</dbReference>
<dbReference type="PROSITE" id="PS51677">
    <property type="entry name" value="NODB"/>
    <property type="match status" value="1"/>
</dbReference>
<dbReference type="SUPFAM" id="SSF88713">
    <property type="entry name" value="Glycoside hydrolase/deacetylase"/>
    <property type="match status" value="1"/>
</dbReference>
<dbReference type="SUPFAM" id="SSF51261">
    <property type="entry name" value="Duplicated hybrid motif"/>
    <property type="match status" value="1"/>
</dbReference>
<keyword evidence="7" id="KW-1185">Reference proteome</keyword>
<dbReference type="InterPro" id="IPR002509">
    <property type="entry name" value="NODB_dom"/>
</dbReference>
<feature type="compositionally biased region" description="Polar residues" evidence="3">
    <location>
        <begin position="345"/>
        <end position="364"/>
    </location>
</feature>
<comment type="caution">
    <text evidence="6">The sequence shown here is derived from an EMBL/GenBank/DDBJ whole genome shotgun (WGS) entry which is preliminary data.</text>
</comment>
<dbReference type="GO" id="GO:0005975">
    <property type="term" value="P:carbohydrate metabolic process"/>
    <property type="evidence" value="ECO:0007669"/>
    <property type="project" value="InterPro"/>
</dbReference>
<reference evidence="6" key="1">
    <citation type="submission" date="2020-08" db="EMBL/GenBank/DDBJ databases">
        <title>Genome public.</title>
        <authorList>
            <person name="Liu C."/>
            <person name="Sun Q."/>
        </authorList>
    </citation>
    <scope>NUCLEOTIDE SEQUENCE</scope>
    <source>
        <strain evidence="6">BX12</strain>
    </source>
</reference>
<sequence>MKQKLFKLLAALAAGLIAGFSLFACQHSVQPSVNSSGNIKWVDFDVTYEALEQTMELDIQTYDQQPHINWIDSLAYLGAKYGGDFSKYDQTDLEPFVSHLQSGQKLEDFTKDYKYFPYYKKAYGAVLNGFLGYFKREVPNEDGSGETHWVEQYGLKGFFPLAEGYHYTHADDFGKPRSYGYSRKHLGHDLAAATGTPVVAAEGGIIEAIGWNQYGGWRIGIRSFDKERYYYYAHLQKDHPYVENLYVGQSVTAGQVIGYVGQTGYSLKENTNNIDTPHLHFGMQLVLDEEAKDSPNQVWIDLYALTKLLSHHTSEVVPDGEEYVRRYQFSEESYYLASAKEELQQTQTLENSQPQESDTAQDPRQQVRLPVLMYHSLLKDPAMQNSYVISPKLFEQDLKYLKKHGYTSILMSDLIAYVENGRPLPEKPILITFDDGYYNNYLYAFPLLKKYQEKAVISIIGKETDKDSRSGGGHATYSSLTWEQVQEMAASGLVEIQNHSYNCHKNTGGRNGVKRKSGESRQAYDRFLKKDLSKLQTKIQDATGTAPSTFTYPFGAVSRSSLKTIKKLGFKASLGCEEGINTIKKGDPDSLYFLKRCLRTPEKSSARFFETMGKK</sequence>
<keyword evidence="2 4" id="KW-0732">Signal</keyword>
<dbReference type="Pfam" id="PF01551">
    <property type="entry name" value="Peptidase_M23"/>
    <property type="match status" value="1"/>
</dbReference>
<dbReference type="InterPro" id="IPR051398">
    <property type="entry name" value="Polysacch_Deacetylase"/>
</dbReference>
<dbReference type="RefSeq" id="WP_187301752.1">
    <property type="nucleotide sequence ID" value="NZ_JACRYT010000001.1"/>
</dbReference>
<comment type="subcellular location">
    <subcellularLocation>
        <location evidence="1">Secreted</location>
    </subcellularLocation>
</comment>
<dbReference type="Gene3D" id="3.20.20.370">
    <property type="entry name" value="Glycoside hydrolase/deacetylase"/>
    <property type="match status" value="1"/>
</dbReference>
<dbReference type="PANTHER" id="PTHR34216">
    <property type="match status" value="1"/>
</dbReference>
<evidence type="ECO:0000256" key="4">
    <source>
        <dbReference type="SAM" id="SignalP"/>
    </source>
</evidence>
<dbReference type="CDD" id="cd10969">
    <property type="entry name" value="CE4_Ecf1_like_5s"/>
    <property type="match status" value="1"/>
</dbReference>
<dbReference type="PANTHER" id="PTHR34216:SF3">
    <property type="entry name" value="POLY-BETA-1,6-N-ACETYL-D-GLUCOSAMINE N-DEACETYLASE"/>
    <property type="match status" value="1"/>
</dbReference>
<dbReference type="GO" id="GO:0016810">
    <property type="term" value="F:hydrolase activity, acting on carbon-nitrogen (but not peptide) bonds"/>
    <property type="evidence" value="ECO:0007669"/>
    <property type="project" value="InterPro"/>
</dbReference>
<dbReference type="Gene3D" id="2.70.70.10">
    <property type="entry name" value="Glucose Permease (Domain IIA)"/>
    <property type="match status" value="1"/>
</dbReference>
<dbReference type="InterPro" id="IPR016047">
    <property type="entry name" value="M23ase_b-sheet_dom"/>
</dbReference>
<dbReference type="EMBL" id="JACRYT010000001">
    <property type="protein sequence ID" value="MBC6678585.1"/>
    <property type="molecule type" value="Genomic_DNA"/>
</dbReference>
<organism evidence="6 7">
    <name type="scientific">Zhenpiania hominis</name>
    <dbReference type="NCBI Taxonomy" id="2763644"/>
    <lineage>
        <taxon>Bacteria</taxon>
        <taxon>Bacillati</taxon>
        <taxon>Bacillota</taxon>
        <taxon>Clostridia</taxon>
        <taxon>Peptostreptococcales</taxon>
        <taxon>Anaerovoracaceae</taxon>
        <taxon>Zhenpiania</taxon>
    </lineage>
</organism>
<evidence type="ECO:0000256" key="1">
    <source>
        <dbReference type="ARBA" id="ARBA00004613"/>
    </source>
</evidence>
<protein>
    <submittedName>
        <fullName evidence="6">Polysaccharide deacetylase family protein</fullName>
    </submittedName>
</protein>
<feature type="signal peptide" evidence="4">
    <location>
        <begin position="1"/>
        <end position="23"/>
    </location>
</feature>
<dbReference type="CDD" id="cd12797">
    <property type="entry name" value="M23_peptidase"/>
    <property type="match status" value="1"/>
</dbReference>
<evidence type="ECO:0000256" key="2">
    <source>
        <dbReference type="ARBA" id="ARBA00022729"/>
    </source>
</evidence>